<organism evidence="4 5">
    <name type="scientific">Ramlibacter tataouinensis (strain ATCC BAA-407 / DSM 14655 / LMG 21543 / TTB310)</name>
    <dbReference type="NCBI Taxonomy" id="365046"/>
    <lineage>
        <taxon>Bacteria</taxon>
        <taxon>Pseudomonadati</taxon>
        <taxon>Pseudomonadota</taxon>
        <taxon>Betaproteobacteria</taxon>
        <taxon>Burkholderiales</taxon>
        <taxon>Comamonadaceae</taxon>
        <taxon>Ramlibacter</taxon>
    </lineage>
</organism>
<dbReference type="STRING" id="365046.Rta_21750"/>
<dbReference type="AlphaFoldDB" id="F5XZA1"/>
<dbReference type="InterPro" id="IPR004045">
    <property type="entry name" value="Glutathione_S-Trfase_N"/>
</dbReference>
<evidence type="ECO:0000256" key="1">
    <source>
        <dbReference type="ARBA" id="ARBA00010007"/>
    </source>
</evidence>
<keyword evidence="5" id="KW-1185">Reference proteome</keyword>
<reference evidence="4 5" key="2">
    <citation type="journal article" date="2011" name="PLoS ONE">
        <title>The Cyst-Dividing Bacterium Ramlibacter tataouinensis TTB310 Genome Reveals a Well-Stocked Toolbox for Adaptation to a Desert Environment.</title>
        <authorList>
            <person name="De Luca G."/>
            <person name="Barakat M."/>
            <person name="Ortet P."/>
            <person name="Fochesato S."/>
            <person name="Jourlin-Castelli C."/>
            <person name="Ansaldi M."/>
            <person name="Py B."/>
            <person name="Fichant G."/>
            <person name="Coutinho P.M."/>
            <person name="Voulhoux R."/>
            <person name="Bastien O."/>
            <person name="Marechal E."/>
            <person name="Henrissat B."/>
            <person name="Quentin Y."/>
            <person name="Noirot P."/>
            <person name="Filloux A."/>
            <person name="Mejean V."/>
            <person name="Dubow M.S."/>
            <person name="Barras F."/>
            <person name="Barbe V."/>
            <person name="Weissenbach J."/>
            <person name="Mihalcescu I."/>
            <person name="Vermeglio A."/>
            <person name="Achouak W."/>
            <person name="Heulin T."/>
        </authorList>
    </citation>
    <scope>NUCLEOTIDE SEQUENCE [LARGE SCALE GENOMIC DNA]</scope>
    <source>
        <strain evidence="5">ATCC BAA-407 / DSM 14655 / LMG 21543 / TTB310</strain>
    </source>
</reference>
<gene>
    <name evidence="4" type="ordered locus">Rta_21750</name>
</gene>
<feature type="domain" description="GST N-terminal" evidence="2">
    <location>
        <begin position="5"/>
        <end position="90"/>
    </location>
</feature>
<dbReference type="EMBL" id="CP000245">
    <property type="protein sequence ID" value="AEG93271.1"/>
    <property type="molecule type" value="Genomic_DNA"/>
</dbReference>
<dbReference type="InterPro" id="IPR005955">
    <property type="entry name" value="GST_Zeta"/>
</dbReference>
<dbReference type="eggNOG" id="COG0625">
    <property type="taxonomic scope" value="Bacteria"/>
</dbReference>
<reference evidence="5" key="1">
    <citation type="submission" date="2006-01" db="EMBL/GenBank/DDBJ databases">
        <title>Genome of the cyst-dividing bacterium Ramlibacter tataouinensis.</title>
        <authorList>
            <person name="Barakat M."/>
            <person name="Ortet P."/>
            <person name="De Luca G."/>
            <person name="Jourlin-Castelli C."/>
            <person name="Ansaldi M."/>
            <person name="Py B."/>
            <person name="Fichant G."/>
            <person name="Coutinho P."/>
            <person name="Voulhoux R."/>
            <person name="Bastien O."/>
            <person name="Roy S."/>
            <person name="Marechal E."/>
            <person name="Henrissat B."/>
            <person name="Quentin Y."/>
            <person name="Noirot P."/>
            <person name="Filloux A."/>
            <person name="Mejean V."/>
            <person name="DuBow M."/>
            <person name="Barras F."/>
            <person name="Heulin T."/>
        </authorList>
    </citation>
    <scope>NUCLEOTIDE SEQUENCE [LARGE SCALE GENOMIC DNA]</scope>
    <source>
        <strain evidence="5">ATCC BAA-407 / DSM 14655 / LMG 21543 / TTB310</strain>
    </source>
</reference>
<dbReference type="PANTHER" id="PTHR42673:SF21">
    <property type="entry name" value="GLUTATHIONE S-TRANSFERASE YFCF"/>
    <property type="match status" value="1"/>
</dbReference>
<protein>
    <submittedName>
        <fullName evidence="4">Candidate maleylacetoacetate isomerase</fullName>
    </submittedName>
</protein>
<dbReference type="InterPro" id="IPR036249">
    <property type="entry name" value="Thioredoxin-like_sf"/>
</dbReference>
<evidence type="ECO:0000259" key="3">
    <source>
        <dbReference type="PROSITE" id="PS50405"/>
    </source>
</evidence>
<evidence type="ECO:0000313" key="5">
    <source>
        <dbReference type="Proteomes" id="UP000008385"/>
    </source>
</evidence>
<dbReference type="KEGG" id="rta:Rta_21750"/>
<dbReference type="HOGENOM" id="CLU_011226_20_1_4"/>
<dbReference type="GO" id="GO:0016034">
    <property type="term" value="F:maleylacetoacetate isomerase activity"/>
    <property type="evidence" value="ECO:0007669"/>
    <property type="project" value="TreeGrafter"/>
</dbReference>
<accession>F5XZA1</accession>
<feature type="domain" description="GST C-terminal" evidence="3">
    <location>
        <begin position="95"/>
        <end position="223"/>
    </location>
</feature>
<keyword evidence="4" id="KW-0413">Isomerase</keyword>
<dbReference type="PROSITE" id="PS50405">
    <property type="entry name" value="GST_CTER"/>
    <property type="match status" value="1"/>
</dbReference>
<dbReference type="Gene3D" id="3.40.30.10">
    <property type="entry name" value="Glutaredoxin"/>
    <property type="match status" value="1"/>
</dbReference>
<comment type="similarity">
    <text evidence="1">Belongs to the GST superfamily. Zeta family.</text>
</comment>
<dbReference type="SUPFAM" id="SSF52833">
    <property type="entry name" value="Thioredoxin-like"/>
    <property type="match status" value="1"/>
</dbReference>
<dbReference type="GO" id="GO:0005737">
    <property type="term" value="C:cytoplasm"/>
    <property type="evidence" value="ECO:0007669"/>
    <property type="project" value="InterPro"/>
</dbReference>
<dbReference type="InterPro" id="IPR036282">
    <property type="entry name" value="Glutathione-S-Trfase_C_sf"/>
</dbReference>
<dbReference type="PATRIC" id="fig|365046.3.peg.2228"/>
<dbReference type="OrthoDB" id="509852at2"/>
<dbReference type="NCBIfam" id="TIGR01262">
    <property type="entry name" value="maiA"/>
    <property type="match status" value="1"/>
</dbReference>
<dbReference type="SFLD" id="SFLDG00358">
    <property type="entry name" value="Main_(cytGST)"/>
    <property type="match status" value="1"/>
</dbReference>
<evidence type="ECO:0000259" key="2">
    <source>
        <dbReference type="PROSITE" id="PS50404"/>
    </source>
</evidence>
<name>F5XZA1_RAMTT</name>
<dbReference type="Pfam" id="PF02798">
    <property type="entry name" value="GST_N"/>
    <property type="match status" value="1"/>
</dbReference>
<proteinExistence type="inferred from homology"/>
<dbReference type="Gene3D" id="1.20.1050.10">
    <property type="match status" value="1"/>
</dbReference>
<dbReference type="RefSeq" id="WP_013901503.1">
    <property type="nucleotide sequence ID" value="NC_015677.1"/>
</dbReference>
<dbReference type="Proteomes" id="UP000008385">
    <property type="component" value="Chromosome"/>
</dbReference>
<dbReference type="SFLD" id="SFLDS00019">
    <property type="entry name" value="Glutathione_Transferase_(cytos"/>
    <property type="match status" value="1"/>
</dbReference>
<dbReference type="InterPro" id="IPR010987">
    <property type="entry name" value="Glutathione-S-Trfase_C-like"/>
</dbReference>
<dbReference type="GO" id="GO:0006559">
    <property type="term" value="P:L-phenylalanine catabolic process"/>
    <property type="evidence" value="ECO:0007669"/>
    <property type="project" value="TreeGrafter"/>
</dbReference>
<dbReference type="GO" id="GO:0004364">
    <property type="term" value="F:glutathione transferase activity"/>
    <property type="evidence" value="ECO:0007669"/>
    <property type="project" value="TreeGrafter"/>
</dbReference>
<dbReference type="PROSITE" id="PS50404">
    <property type="entry name" value="GST_NTER"/>
    <property type="match status" value="1"/>
</dbReference>
<dbReference type="GO" id="GO:0006749">
    <property type="term" value="P:glutathione metabolic process"/>
    <property type="evidence" value="ECO:0007669"/>
    <property type="project" value="TreeGrafter"/>
</dbReference>
<dbReference type="InterPro" id="IPR040079">
    <property type="entry name" value="Glutathione_S-Trfase"/>
</dbReference>
<dbReference type="PANTHER" id="PTHR42673">
    <property type="entry name" value="MALEYLACETOACETATE ISOMERASE"/>
    <property type="match status" value="1"/>
</dbReference>
<sequence length="224" mass="24569">MTEQPRFELYSYWRTSATYRVRVALALKGVARRERNVDVDAGEQRSEAFLKLNPLGGLPVLVDLQAPGAAPLTQSLAILEFLEESYPTPALLPAGLHARARVRSIAGMCTVDTHPLITPRVRKYLAGEGRFDDAAWRAWQTHWFGTGLRAVEQRLAGDAATGTYCHGETVSLADICLASIIAVMRVFKIEVAGIPTVDRIMAACEQLEAFRQAEPRRQAGAPPA</sequence>
<evidence type="ECO:0000313" key="4">
    <source>
        <dbReference type="EMBL" id="AEG93271.1"/>
    </source>
</evidence>
<dbReference type="SUPFAM" id="SSF47616">
    <property type="entry name" value="GST C-terminal domain-like"/>
    <property type="match status" value="1"/>
</dbReference>